<accession>A0A0A0HFJ4</accession>
<feature type="domain" description="TniQ" evidence="1">
    <location>
        <begin position="11"/>
        <end position="123"/>
    </location>
</feature>
<dbReference type="EMBL" id="AONH01000026">
    <property type="protein sequence ID" value="KGM85895.1"/>
    <property type="molecule type" value="Genomic_DNA"/>
</dbReference>
<name>A0A0A0HFJ4_9RHOB</name>
<dbReference type="AlphaFoldDB" id="A0A0A0HFJ4"/>
<organism evidence="2 3">
    <name type="scientific">Roseovarius mucosus DSM 17069</name>
    <dbReference type="NCBI Taxonomy" id="1288298"/>
    <lineage>
        <taxon>Bacteria</taxon>
        <taxon>Pseudomonadati</taxon>
        <taxon>Pseudomonadota</taxon>
        <taxon>Alphaproteobacteria</taxon>
        <taxon>Rhodobacterales</taxon>
        <taxon>Roseobacteraceae</taxon>
        <taxon>Roseovarius</taxon>
    </lineage>
</organism>
<protein>
    <submittedName>
        <fullName evidence="2">TniQ</fullName>
    </submittedName>
</protein>
<dbReference type="HOGENOM" id="CLU_818558_0_0_5"/>
<dbReference type="eggNOG" id="ENOG5031A49">
    <property type="taxonomic scope" value="Bacteria"/>
</dbReference>
<dbReference type="OrthoDB" id="7820794at2"/>
<dbReference type="InterPro" id="IPR009492">
    <property type="entry name" value="TniQ"/>
</dbReference>
<reference evidence="2 3" key="1">
    <citation type="submission" date="2013-01" db="EMBL/GenBank/DDBJ databases">
        <authorList>
            <person name="Fiebig A."/>
            <person name="Goeker M."/>
            <person name="Klenk H.-P.P."/>
        </authorList>
    </citation>
    <scope>NUCLEOTIDE SEQUENCE [LARGE SCALE GENOMIC DNA]</scope>
    <source>
        <strain evidence="2 3">DSM 17069</strain>
    </source>
</reference>
<gene>
    <name evidence="2" type="ORF">rosmuc_04231</name>
</gene>
<evidence type="ECO:0000259" key="1">
    <source>
        <dbReference type="Pfam" id="PF06527"/>
    </source>
</evidence>
<dbReference type="Pfam" id="PF06527">
    <property type="entry name" value="TniQ"/>
    <property type="match status" value="1"/>
</dbReference>
<sequence>MTGLGRLPVVFPPEIDERLSSWFARMAAFYAMTVPEFLGELGLLQRDVFDLEWRLSAGEGALIAARTGVSEVALQAMTFQEITPDARIMIARKTRHHCPSCPADVHRKAPSFPWMFQCPIHSIDFRDVGGAILPDILGSAHLAALQSHAKTGAAVLDSWARGEGQGAFGPVEMLLFLTTRHRRASPPNVSEQPRMSLGTRRDYHAFLTTPIIRQALAVIVPEYDHVAPVLVKPVRPGLHALAQGSLLQAFALTVGIGRIAEDPVARVIKVLLASDADGQERVKDVLRAWPLSVRRRISARLWRAERDERVRQTAEKAARGRQSHKLRYVQSHKCRYRIS</sequence>
<comment type="caution">
    <text evidence="2">The sequence shown here is derived from an EMBL/GenBank/DDBJ whole genome shotgun (WGS) entry which is preliminary data.</text>
</comment>
<evidence type="ECO:0000313" key="3">
    <source>
        <dbReference type="Proteomes" id="UP000030021"/>
    </source>
</evidence>
<evidence type="ECO:0000313" key="2">
    <source>
        <dbReference type="EMBL" id="KGM85895.1"/>
    </source>
</evidence>
<proteinExistence type="predicted"/>
<dbReference type="Proteomes" id="UP000030021">
    <property type="component" value="Unassembled WGS sequence"/>
</dbReference>